<organism evidence="3 5">
    <name type="scientific">Phyllostomus discolor</name>
    <name type="common">pale spear-nosed bat</name>
    <dbReference type="NCBI Taxonomy" id="89673"/>
    <lineage>
        <taxon>Eukaryota</taxon>
        <taxon>Metazoa</taxon>
        <taxon>Chordata</taxon>
        <taxon>Craniata</taxon>
        <taxon>Vertebrata</taxon>
        <taxon>Euteleostomi</taxon>
        <taxon>Mammalia</taxon>
        <taxon>Eutheria</taxon>
        <taxon>Laurasiatheria</taxon>
        <taxon>Chiroptera</taxon>
        <taxon>Yangochiroptera</taxon>
        <taxon>Phyllostomidae</taxon>
        <taxon>Phyllostominae</taxon>
        <taxon>Phyllostomus</taxon>
    </lineage>
</organism>
<dbReference type="AlphaFoldDB" id="A0A6J2LIS0"/>
<dbReference type="GO" id="GO:0005576">
    <property type="term" value="C:extracellular region"/>
    <property type="evidence" value="ECO:0007669"/>
    <property type="project" value="InterPro"/>
</dbReference>
<dbReference type="GO" id="GO:0032094">
    <property type="term" value="P:response to food"/>
    <property type="evidence" value="ECO:0007669"/>
    <property type="project" value="TreeGrafter"/>
</dbReference>
<evidence type="ECO:0000313" key="4">
    <source>
        <dbReference type="Proteomes" id="UP000664940"/>
    </source>
</evidence>
<dbReference type="EMBL" id="JABVXQ010000004">
    <property type="protein sequence ID" value="KAF6113208.1"/>
    <property type="molecule type" value="Genomic_DNA"/>
</dbReference>
<dbReference type="PANTHER" id="PTHR10041">
    <property type="entry name" value="COLIPASE"/>
    <property type="match status" value="1"/>
</dbReference>
<dbReference type="PROSITE" id="PS51342">
    <property type="entry name" value="COLIPASE_2"/>
    <property type="match status" value="1"/>
</dbReference>
<dbReference type="Proteomes" id="UP000664940">
    <property type="component" value="Unassembled WGS sequence"/>
</dbReference>
<dbReference type="GO" id="GO:0007586">
    <property type="term" value="P:digestion"/>
    <property type="evidence" value="ECO:0007669"/>
    <property type="project" value="InterPro"/>
</dbReference>
<dbReference type="GO" id="GO:0016042">
    <property type="term" value="P:lipid catabolic process"/>
    <property type="evidence" value="ECO:0007669"/>
    <property type="project" value="InterPro"/>
</dbReference>
<proteinExistence type="predicted"/>
<evidence type="ECO:0000313" key="5">
    <source>
        <dbReference type="RefSeq" id="XP_028365978.1"/>
    </source>
</evidence>
<reference evidence="5" key="2">
    <citation type="submission" date="2025-04" db="UniProtKB">
        <authorList>
            <consortium name="RefSeq"/>
        </authorList>
    </citation>
    <scope>IDENTIFICATION</scope>
    <source>
        <tissue evidence="5">Muscle</tissue>
    </source>
</reference>
<dbReference type="InterPro" id="IPR001981">
    <property type="entry name" value="Colipase"/>
</dbReference>
<reference evidence="2 4" key="1">
    <citation type="journal article" date="2020" name="Nature">
        <title>Six reference-quality genomes reveal evolution of bat adaptations.</title>
        <authorList>
            <person name="Jebb D."/>
            <person name="Huang Z."/>
            <person name="Pippel M."/>
            <person name="Hughes G.M."/>
            <person name="Lavrichenko K."/>
            <person name="Devanna P."/>
            <person name="Winkler S."/>
            <person name="Jermiin L.S."/>
            <person name="Skirmuntt E.C."/>
            <person name="Katzourakis A."/>
            <person name="Burkitt-Gray L."/>
            <person name="Ray D.A."/>
            <person name="Sullivan K.A.M."/>
            <person name="Roscito J.G."/>
            <person name="Kirilenko B.M."/>
            <person name="Davalos L.M."/>
            <person name="Corthals A.P."/>
            <person name="Power M.L."/>
            <person name="Jones G."/>
            <person name="Ransome R.D."/>
            <person name="Dechmann D.K.N."/>
            <person name="Locatelli A.G."/>
            <person name="Puechmaille S.J."/>
            <person name="Fedrigo O."/>
            <person name="Jarvis E.D."/>
            <person name="Hiller M."/>
            <person name="Vernes S.C."/>
            <person name="Myers E.W."/>
            <person name="Teeling E.C."/>
        </authorList>
    </citation>
    <scope>NUCLEOTIDE SEQUENCE [LARGE SCALE GENOMIC DNA]</scope>
    <source>
        <strain evidence="2">Bat1K_MPI-CBG_1</strain>
    </source>
</reference>
<evidence type="ECO:0000313" key="2">
    <source>
        <dbReference type="EMBL" id="KAF6113208.1"/>
    </source>
</evidence>
<dbReference type="OrthoDB" id="9834137at2759"/>
<keyword evidence="1" id="KW-0732">Signal</keyword>
<dbReference type="PANTHER" id="PTHR10041:SF3">
    <property type="entry name" value="COLIPASE-LIKE PROTEIN 2"/>
    <property type="match status" value="1"/>
</dbReference>
<dbReference type="RefSeq" id="XP_028365978.1">
    <property type="nucleotide sequence ID" value="XM_028510177.2"/>
</dbReference>
<sequence length="100" mass="10703">MATAFALFAGVLLPCWGDFPQFKGGLLKTNGARCSHHSDCYSGCCLMNLDYGGSFCAPKAKRAMVCLPQTKGATNIICPCQLGLACVSKDLNCPRRCHLI</sequence>
<name>A0A6J2LIS0_9CHIR</name>
<keyword evidence="3" id="KW-1185">Reference proteome</keyword>
<feature type="signal peptide" evidence="1">
    <location>
        <begin position="1"/>
        <end position="17"/>
    </location>
</feature>
<accession>A0A6J2LIS0</accession>
<dbReference type="KEGG" id="pdic:114494948"/>
<evidence type="ECO:0000313" key="3">
    <source>
        <dbReference type="Proteomes" id="UP000504628"/>
    </source>
</evidence>
<dbReference type="GO" id="GO:0008047">
    <property type="term" value="F:enzyme activator activity"/>
    <property type="evidence" value="ECO:0007669"/>
    <property type="project" value="InterPro"/>
</dbReference>
<dbReference type="Proteomes" id="UP000504628">
    <property type="component" value="Chromosome 4"/>
</dbReference>
<dbReference type="Gene3D" id="2.10.80.10">
    <property type="entry name" value="Lipase, subunit A"/>
    <property type="match status" value="1"/>
</dbReference>
<gene>
    <name evidence="5" type="primary">CLPSL2</name>
    <name evidence="2" type="ORF">HJG60_002975</name>
</gene>
<feature type="chain" id="PRO_5044641235" evidence="1">
    <location>
        <begin position="18"/>
        <end position="100"/>
    </location>
</feature>
<dbReference type="GeneID" id="114494948"/>
<evidence type="ECO:0000256" key="1">
    <source>
        <dbReference type="SAM" id="SignalP"/>
    </source>
</evidence>
<protein>
    <submittedName>
        <fullName evidence="2">Colipase like 2</fullName>
    </submittedName>
    <submittedName>
        <fullName evidence="5">Colipase-like protein 2</fullName>
    </submittedName>
</protein>
<dbReference type="CTD" id="389383"/>